<dbReference type="OrthoDB" id="9800307at2"/>
<dbReference type="PANTHER" id="PTHR33540:SF2">
    <property type="entry name" value="TRNA THREONYLCARBAMOYLADENOSINE BIOSYNTHESIS PROTEIN TSAE"/>
    <property type="match status" value="1"/>
</dbReference>
<dbReference type="AlphaFoldDB" id="A0A547P7B2"/>
<dbReference type="InterPro" id="IPR027417">
    <property type="entry name" value="P-loop_NTPase"/>
</dbReference>
<organism evidence="11 12">
    <name type="scientific">Erythrobacter insulae</name>
    <dbReference type="NCBI Taxonomy" id="2584124"/>
    <lineage>
        <taxon>Bacteria</taxon>
        <taxon>Pseudomonadati</taxon>
        <taxon>Pseudomonadota</taxon>
        <taxon>Alphaproteobacteria</taxon>
        <taxon>Sphingomonadales</taxon>
        <taxon>Erythrobacteraceae</taxon>
        <taxon>Erythrobacter/Porphyrobacter group</taxon>
        <taxon>Erythrobacter</taxon>
    </lineage>
</organism>
<evidence type="ECO:0000256" key="8">
    <source>
        <dbReference type="ARBA" id="ARBA00022840"/>
    </source>
</evidence>
<evidence type="ECO:0000256" key="6">
    <source>
        <dbReference type="ARBA" id="ARBA00022723"/>
    </source>
</evidence>
<dbReference type="SUPFAM" id="SSF52540">
    <property type="entry name" value="P-loop containing nucleoside triphosphate hydrolases"/>
    <property type="match status" value="1"/>
</dbReference>
<evidence type="ECO:0000313" key="12">
    <source>
        <dbReference type="Proteomes" id="UP000316343"/>
    </source>
</evidence>
<proteinExistence type="inferred from homology"/>
<evidence type="ECO:0000256" key="9">
    <source>
        <dbReference type="ARBA" id="ARBA00022842"/>
    </source>
</evidence>
<keyword evidence="8" id="KW-0067">ATP-binding</keyword>
<comment type="subcellular location">
    <subcellularLocation>
        <location evidence="1">Cytoplasm</location>
    </subcellularLocation>
</comment>
<reference evidence="11 12" key="1">
    <citation type="submission" date="2019-06" db="EMBL/GenBank/DDBJ databases">
        <title>Erythrobacter insulae sp. nov., isolated from a tidal flat.</title>
        <authorList>
            <person name="Yoon J.-H."/>
        </authorList>
    </citation>
    <scope>NUCLEOTIDE SEQUENCE [LARGE SCALE GENOMIC DNA]</scope>
    <source>
        <strain evidence="11 12">JBTF-M21</strain>
    </source>
</reference>
<comment type="caution">
    <text evidence="11">The sequence shown here is derived from an EMBL/GenBank/DDBJ whole genome shotgun (WGS) entry which is preliminary data.</text>
</comment>
<sequence>MSETCRYDLPDLAAMEDLGGRIAKQLRVGDVIALEGGLGAGKTTLARAIIAALGYDREVPSPTFTIIETYDAPPLRLPVIHADFYRLKEPDEVEEIGLDDYRDGAAMIAEWPDHAGGFGHEAACLTIALKNAVKGADAGRIAIAEGAADWLGRMP</sequence>
<dbReference type="GO" id="GO:0005524">
    <property type="term" value="F:ATP binding"/>
    <property type="evidence" value="ECO:0007669"/>
    <property type="project" value="UniProtKB-KW"/>
</dbReference>
<dbReference type="Proteomes" id="UP000316343">
    <property type="component" value="Unassembled WGS sequence"/>
</dbReference>
<keyword evidence="5" id="KW-0819">tRNA processing</keyword>
<keyword evidence="6" id="KW-0479">Metal-binding</keyword>
<evidence type="ECO:0000256" key="3">
    <source>
        <dbReference type="ARBA" id="ARBA00019010"/>
    </source>
</evidence>
<keyword evidence="12" id="KW-1185">Reference proteome</keyword>
<dbReference type="PANTHER" id="PTHR33540">
    <property type="entry name" value="TRNA THREONYLCARBAMOYLADENOSINE BIOSYNTHESIS PROTEIN TSAE"/>
    <property type="match status" value="1"/>
</dbReference>
<dbReference type="NCBIfam" id="TIGR00150">
    <property type="entry name" value="T6A_YjeE"/>
    <property type="match status" value="1"/>
</dbReference>
<protein>
    <recommendedName>
        <fullName evidence="3">tRNA threonylcarbamoyladenosine biosynthesis protein TsaE</fullName>
    </recommendedName>
    <alternativeName>
        <fullName evidence="10">t(6)A37 threonylcarbamoyladenosine biosynthesis protein TsaE</fullName>
    </alternativeName>
</protein>
<evidence type="ECO:0000313" key="11">
    <source>
        <dbReference type="EMBL" id="TRD10031.1"/>
    </source>
</evidence>
<evidence type="ECO:0000256" key="7">
    <source>
        <dbReference type="ARBA" id="ARBA00022741"/>
    </source>
</evidence>
<dbReference type="Gene3D" id="3.40.50.300">
    <property type="entry name" value="P-loop containing nucleotide triphosphate hydrolases"/>
    <property type="match status" value="1"/>
</dbReference>
<evidence type="ECO:0000256" key="5">
    <source>
        <dbReference type="ARBA" id="ARBA00022694"/>
    </source>
</evidence>
<keyword evidence="9" id="KW-0460">Magnesium</keyword>
<dbReference type="EMBL" id="VHJK01000002">
    <property type="protein sequence ID" value="TRD10031.1"/>
    <property type="molecule type" value="Genomic_DNA"/>
</dbReference>
<evidence type="ECO:0000256" key="1">
    <source>
        <dbReference type="ARBA" id="ARBA00004496"/>
    </source>
</evidence>
<dbReference type="GO" id="GO:0046872">
    <property type="term" value="F:metal ion binding"/>
    <property type="evidence" value="ECO:0007669"/>
    <property type="project" value="UniProtKB-KW"/>
</dbReference>
<dbReference type="GO" id="GO:0005737">
    <property type="term" value="C:cytoplasm"/>
    <property type="evidence" value="ECO:0007669"/>
    <property type="project" value="UniProtKB-SubCell"/>
</dbReference>
<keyword evidence="4" id="KW-0963">Cytoplasm</keyword>
<comment type="similarity">
    <text evidence="2">Belongs to the TsaE family.</text>
</comment>
<keyword evidence="11" id="KW-0808">Transferase</keyword>
<evidence type="ECO:0000256" key="2">
    <source>
        <dbReference type="ARBA" id="ARBA00007599"/>
    </source>
</evidence>
<gene>
    <name evidence="11" type="primary">tsaE</name>
    <name evidence="11" type="ORF">FGU71_13630</name>
</gene>
<accession>A0A547P7B2</accession>
<dbReference type="InterPro" id="IPR003442">
    <property type="entry name" value="T6A_TsaE"/>
</dbReference>
<dbReference type="GO" id="GO:0002949">
    <property type="term" value="P:tRNA threonylcarbamoyladenosine modification"/>
    <property type="evidence" value="ECO:0007669"/>
    <property type="project" value="InterPro"/>
</dbReference>
<keyword evidence="7" id="KW-0547">Nucleotide-binding</keyword>
<evidence type="ECO:0000256" key="4">
    <source>
        <dbReference type="ARBA" id="ARBA00022490"/>
    </source>
</evidence>
<name>A0A547P7B2_9SPHN</name>
<dbReference type="RefSeq" id="WP_142789321.1">
    <property type="nucleotide sequence ID" value="NZ_VHJK01000002.1"/>
</dbReference>
<evidence type="ECO:0000256" key="10">
    <source>
        <dbReference type="ARBA" id="ARBA00032441"/>
    </source>
</evidence>
<dbReference type="Pfam" id="PF02367">
    <property type="entry name" value="TsaE"/>
    <property type="match status" value="1"/>
</dbReference>
<dbReference type="GO" id="GO:0016740">
    <property type="term" value="F:transferase activity"/>
    <property type="evidence" value="ECO:0007669"/>
    <property type="project" value="UniProtKB-KW"/>
</dbReference>